<reference evidence="3" key="1">
    <citation type="submission" date="2018-05" db="EMBL/GenBank/DDBJ databases">
        <authorList>
            <person name="Lanie J.A."/>
            <person name="Ng W.-L."/>
            <person name="Kazmierczak K.M."/>
            <person name="Andrzejewski T.M."/>
            <person name="Davidsen T.M."/>
            <person name="Wayne K.J."/>
            <person name="Tettelin H."/>
            <person name="Glass J.I."/>
            <person name="Rusch D."/>
            <person name="Podicherti R."/>
            <person name="Tsui H.-C.T."/>
            <person name="Winkler M.E."/>
        </authorList>
    </citation>
    <scope>NUCLEOTIDE SEQUENCE</scope>
</reference>
<dbReference type="InterPro" id="IPR036259">
    <property type="entry name" value="MFS_trans_sf"/>
</dbReference>
<evidence type="ECO:0000313" key="3">
    <source>
        <dbReference type="EMBL" id="SVB78303.1"/>
    </source>
</evidence>
<name>A0A382GUS8_9ZZZZ</name>
<sequence length="179" mass="18756">MGIFTIHQIPAITDKGYSLGVASAVSITLSSCSLVVKPIVGLLSERFPPRYLAAICFSLGASGVVVLGLANTMFLLFLFAILYGFGAGASVVFQNIIWADYYGRQHLGAIRGMVAPFAALGGGISPFIAGWMFDTTGSYDSILVMMGGGAFVAAVLIFLAHPPGAPVRDFPDANESNRT</sequence>
<dbReference type="Pfam" id="PF07690">
    <property type="entry name" value="MFS_1"/>
    <property type="match status" value="1"/>
</dbReference>
<feature type="transmembrane region" description="Helical" evidence="1">
    <location>
        <begin position="51"/>
        <end position="70"/>
    </location>
</feature>
<dbReference type="InterPro" id="IPR050327">
    <property type="entry name" value="Proton-linked_MCT"/>
</dbReference>
<dbReference type="PANTHER" id="PTHR11360">
    <property type="entry name" value="MONOCARBOXYLATE TRANSPORTER"/>
    <property type="match status" value="1"/>
</dbReference>
<feature type="transmembrane region" description="Helical" evidence="1">
    <location>
        <begin position="110"/>
        <end position="133"/>
    </location>
</feature>
<accession>A0A382GUS8</accession>
<dbReference type="GO" id="GO:0022857">
    <property type="term" value="F:transmembrane transporter activity"/>
    <property type="evidence" value="ECO:0007669"/>
    <property type="project" value="InterPro"/>
</dbReference>
<dbReference type="InterPro" id="IPR011701">
    <property type="entry name" value="MFS"/>
</dbReference>
<feature type="transmembrane region" description="Helical" evidence="1">
    <location>
        <begin position="139"/>
        <end position="160"/>
    </location>
</feature>
<dbReference type="PROSITE" id="PS50850">
    <property type="entry name" value="MFS"/>
    <property type="match status" value="1"/>
</dbReference>
<dbReference type="SUPFAM" id="SSF103473">
    <property type="entry name" value="MFS general substrate transporter"/>
    <property type="match status" value="1"/>
</dbReference>
<feature type="domain" description="Major facilitator superfamily (MFS) profile" evidence="2">
    <location>
        <begin position="1"/>
        <end position="165"/>
    </location>
</feature>
<organism evidence="3">
    <name type="scientific">marine metagenome</name>
    <dbReference type="NCBI Taxonomy" id="408172"/>
    <lineage>
        <taxon>unclassified sequences</taxon>
        <taxon>metagenomes</taxon>
        <taxon>ecological metagenomes</taxon>
    </lineage>
</organism>
<dbReference type="EMBL" id="UINC01057306">
    <property type="protein sequence ID" value="SVB78303.1"/>
    <property type="molecule type" value="Genomic_DNA"/>
</dbReference>
<dbReference type="AlphaFoldDB" id="A0A382GUS8"/>
<keyword evidence="1" id="KW-1133">Transmembrane helix</keyword>
<evidence type="ECO:0000259" key="2">
    <source>
        <dbReference type="PROSITE" id="PS50850"/>
    </source>
</evidence>
<feature type="transmembrane region" description="Helical" evidence="1">
    <location>
        <begin position="76"/>
        <end position="98"/>
    </location>
</feature>
<proteinExistence type="predicted"/>
<gene>
    <name evidence="3" type="ORF">METZ01_LOCUS231157</name>
</gene>
<evidence type="ECO:0000256" key="1">
    <source>
        <dbReference type="SAM" id="Phobius"/>
    </source>
</evidence>
<keyword evidence="1" id="KW-0812">Transmembrane</keyword>
<keyword evidence="1" id="KW-0472">Membrane</keyword>
<dbReference type="Gene3D" id="1.20.1250.20">
    <property type="entry name" value="MFS general substrate transporter like domains"/>
    <property type="match status" value="1"/>
</dbReference>
<protein>
    <recommendedName>
        <fullName evidence="2">Major facilitator superfamily (MFS) profile domain-containing protein</fullName>
    </recommendedName>
</protein>
<dbReference type="InterPro" id="IPR020846">
    <property type="entry name" value="MFS_dom"/>
</dbReference>
<feature type="transmembrane region" description="Helical" evidence="1">
    <location>
        <begin position="17"/>
        <end position="39"/>
    </location>
</feature>